<organism evidence="2 3">
    <name type="scientific">Priestia filamentosa</name>
    <dbReference type="NCBI Taxonomy" id="1402861"/>
    <lineage>
        <taxon>Bacteria</taxon>
        <taxon>Bacillati</taxon>
        <taxon>Bacillota</taxon>
        <taxon>Bacilli</taxon>
        <taxon>Bacillales</taxon>
        <taxon>Bacillaceae</taxon>
        <taxon>Priestia</taxon>
    </lineage>
</organism>
<evidence type="ECO:0000313" key="2">
    <source>
        <dbReference type="EMBL" id="AWG44780.1"/>
    </source>
</evidence>
<dbReference type="Proteomes" id="UP000036202">
    <property type="component" value="Plasmid pbeh4"/>
</dbReference>
<feature type="transmembrane region" description="Helical" evidence="1">
    <location>
        <begin position="20"/>
        <end position="39"/>
    </location>
</feature>
<protein>
    <submittedName>
        <fullName evidence="2">Uncharacterized protein</fullName>
    </submittedName>
</protein>
<accession>A0A2S1M089</accession>
<sequence length="170" mass="20576">MNQQNQLNDEKLHIWMNYMLFSWRWWFGFLLMVLFIGFWIKFRKKESTHRLLYTGLFIAIFSSFLDMIGDFLGLWDYRYEVLPFTHNYFPWDLIVLPISMMTFIQIKPHVRPITKAIIYAAIASFVGLPLLTWLGVYKPLQWKYIYSFPILILIYMAASYIASREKFKEL</sequence>
<name>A0A2S1M089_9BACI</name>
<dbReference type="InterPro" id="IPR048147">
    <property type="entry name" value="CBO0543-like"/>
</dbReference>
<feature type="transmembrane region" description="Helical" evidence="1">
    <location>
        <begin position="116"/>
        <end position="136"/>
    </location>
</feature>
<keyword evidence="1" id="KW-0472">Membrane</keyword>
<geneLocation type="plasmid" evidence="3">
    <name>pbeh4</name>
</geneLocation>
<evidence type="ECO:0000256" key="1">
    <source>
        <dbReference type="SAM" id="Phobius"/>
    </source>
</evidence>
<dbReference type="KEGG" id="beo:BEH_25830"/>
<feature type="transmembrane region" description="Helical" evidence="1">
    <location>
        <begin position="142"/>
        <end position="162"/>
    </location>
</feature>
<dbReference type="EMBL" id="CP015326">
    <property type="protein sequence ID" value="AWG44780.1"/>
    <property type="molecule type" value="Genomic_DNA"/>
</dbReference>
<keyword evidence="1" id="KW-1133">Transmembrane helix</keyword>
<keyword evidence="1" id="KW-0812">Transmembrane</keyword>
<feature type="transmembrane region" description="Helical" evidence="1">
    <location>
        <begin position="51"/>
        <end position="68"/>
    </location>
</feature>
<proteinExistence type="predicted"/>
<dbReference type="NCBIfam" id="NF041644">
    <property type="entry name" value="CBO0543_fam"/>
    <property type="match status" value="1"/>
</dbReference>
<keyword evidence="2" id="KW-0614">Plasmid</keyword>
<evidence type="ECO:0000313" key="3">
    <source>
        <dbReference type="Proteomes" id="UP000036202"/>
    </source>
</evidence>
<gene>
    <name evidence="2" type="ORF">BEH_25830</name>
</gene>
<keyword evidence="3" id="KW-1185">Reference proteome</keyword>
<feature type="transmembrane region" description="Helical" evidence="1">
    <location>
        <begin position="88"/>
        <end position="104"/>
    </location>
</feature>
<dbReference type="AlphaFoldDB" id="A0A2S1M089"/>
<reference evidence="2 3" key="1">
    <citation type="journal article" date="2015" name="PLoS ONE">
        <title>Genome Sequence of Bacillus endophyticus and Analysis of Its Companion Mechanism in the Ketogulonigenium vulgare-Bacillus Strain Consortium.</title>
        <authorList>
            <person name="Jia N."/>
            <person name="Du J."/>
            <person name="Ding M.Z."/>
            <person name="Gao F."/>
            <person name="Yuan Y.J."/>
        </authorList>
    </citation>
    <scope>NUCLEOTIDE SEQUENCE [LARGE SCALE GENOMIC DNA]</scope>
    <source>
        <strain evidence="2 3">Hbe603</strain>
        <plasmid evidence="3">pbeh4</plasmid>
    </source>
</reference>